<evidence type="ECO:0000256" key="1">
    <source>
        <dbReference type="ARBA" id="ARBA00004141"/>
    </source>
</evidence>
<gene>
    <name evidence="8" type="ORF">AB2B41_12190</name>
</gene>
<evidence type="ECO:0000256" key="4">
    <source>
        <dbReference type="ARBA" id="ARBA00022989"/>
    </source>
</evidence>
<dbReference type="RefSeq" id="WP_367878070.1">
    <property type="nucleotide sequence ID" value="NZ_JBFNXX010000008.1"/>
</dbReference>
<comment type="similarity">
    <text evidence="2">Belongs to the GtrA family.</text>
</comment>
<evidence type="ECO:0000256" key="6">
    <source>
        <dbReference type="SAM" id="Phobius"/>
    </source>
</evidence>
<dbReference type="EMBL" id="JBFNXX010000008">
    <property type="protein sequence ID" value="MEW9920367.1"/>
    <property type="molecule type" value="Genomic_DNA"/>
</dbReference>
<keyword evidence="3 6" id="KW-0812">Transmembrane</keyword>
<evidence type="ECO:0000256" key="2">
    <source>
        <dbReference type="ARBA" id="ARBA00009399"/>
    </source>
</evidence>
<protein>
    <submittedName>
        <fullName evidence="8">GtrA family protein</fullName>
    </submittedName>
</protein>
<feature type="transmembrane region" description="Helical" evidence="6">
    <location>
        <begin position="72"/>
        <end position="93"/>
    </location>
</feature>
<reference evidence="8 9" key="1">
    <citation type="submission" date="2024-07" db="EMBL/GenBank/DDBJ databases">
        <title>Marimonas sp.nov., isolated from tidal-flat sediment.</title>
        <authorList>
            <person name="Jayan J.N."/>
            <person name="Lee S.S."/>
        </authorList>
    </citation>
    <scope>NUCLEOTIDE SEQUENCE [LARGE SCALE GENOMIC DNA]</scope>
    <source>
        <strain evidence="8 9">MJW-29</strain>
    </source>
</reference>
<proteinExistence type="inferred from homology"/>
<dbReference type="InterPro" id="IPR007267">
    <property type="entry name" value="GtrA_DPMS_TM"/>
</dbReference>
<dbReference type="Pfam" id="PF04138">
    <property type="entry name" value="GtrA_DPMS_TM"/>
    <property type="match status" value="1"/>
</dbReference>
<dbReference type="Proteomes" id="UP001556098">
    <property type="component" value="Unassembled WGS sequence"/>
</dbReference>
<evidence type="ECO:0000256" key="5">
    <source>
        <dbReference type="ARBA" id="ARBA00023136"/>
    </source>
</evidence>
<feature type="transmembrane region" description="Helical" evidence="6">
    <location>
        <begin position="99"/>
        <end position="117"/>
    </location>
</feature>
<feature type="domain" description="GtrA/DPMS transmembrane" evidence="7">
    <location>
        <begin position="8"/>
        <end position="117"/>
    </location>
</feature>
<dbReference type="PANTHER" id="PTHR38459">
    <property type="entry name" value="PROPHAGE BACTOPRENOL-LINKED GLUCOSE TRANSLOCASE HOMOLOG"/>
    <property type="match status" value="1"/>
</dbReference>
<keyword evidence="5 6" id="KW-0472">Membrane</keyword>
<accession>A0ABV3RN22</accession>
<feature type="transmembrane region" description="Helical" evidence="6">
    <location>
        <begin position="7"/>
        <end position="28"/>
    </location>
</feature>
<comment type="subcellular location">
    <subcellularLocation>
        <location evidence="1">Membrane</location>
        <topology evidence="1">Multi-pass membrane protein</topology>
    </subcellularLocation>
</comment>
<feature type="transmembrane region" description="Helical" evidence="6">
    <location>
        <begin position="34"/>
        <end position="52"/>
    </location>
</feature>
<evidence type="ECO:0000313" key="9">
    <source>
        <dbReference type="Proteomes" id="UP001556098"/>
    </source>
</evidence>
<dbReference type="InterPro" id="IPR051401">
    <property type="entry name" value="GtrA_CellWall_Glycosyl"/>
</dbReference>
<evidence type="ECO:0000259" key="7">
    <source>
        <dbReference type="Pfam" id="PF04138"/>
    </source>
</evidence>
<name>A0ABV3RN22_9RHOB</name>
<sequence>MISKSFYRYGLVGILSNLVVYAVFVSLIRGAMSPVQAAAICYGLGLTISYFANRRWSFESTASHRSDLLRFLLAYGVGLVATLIFISVLTLFLRPEIAQVINIGLTAVVIYVGLRVLRFGH</sequence>
<keyword evidence="9" id="KW-1185">Reference proteome</keyword>
<evidence type="ECO:0000256" key="3">
    <source>
        <dbReference type="ARBA" id="ARBA00022692"/>
    </source>
</evidence>
<evidence type="ECO:0000313" key="8">
    <source>
        <dbReference type="EMBL" id="MEW9920367.1"/>
    </source>
</evidence>
<dbReference type="PANTHER" id="PTHR38459:SF1">
    <property type="entry name" value="PROPHAGE BACTOPRENOL-LINKED GLUCOSE TRANSLOCASE HOMOLOG"/>
    <property type="match status" value="1"/>
</dbReference>
<comment type="caution">
    <text evidence="8">The sequence shown here is derived from an EMBL/GenBank/DDBJ whole genome shotgun (WGS) entry which is preliminary data.</text>
</comment>
<organism evidence="8 9">
    <name type="scientific">Sulfitobacter sediminis</name>
    <dbReference type="NCBI Taxonomy" id="3234186"/>
    <lineage>
        <taxon>Bacteria</taxon>
        <taxon>Pseudomonadati</taxon>
        <taxon>Pseudomonadota</taxon>
        <taxon>Alphaproteobacteria</taxon>
        <taxon>Rhodobacterales</taxon>
        <taxon>Roseobacteraceae</taxon>
        <taxon>Sulfitobacter</taxon>
    </lineage>
</organism>
<keyword evidence="4 6" id="KW-1133">Transmembrane helix</keyword>